<comment type="similarity">
    <text evidence="2">Belongs to the SAP30 family.</text>
</comment>
<evidence type="ECO:0000256" key="3">
    <source>
        <dbReference type="ARBA" id="ARBA00022491"/>
    </source>
</evidence>
<evidence type="ECO:0000256" key="6">
    <source>
        <dbReference type="ARBA" id="ARBA00023242"/>
    </source>
</evidence>
<evidence type="ECO:0000256" key="5">
    <source>
        <dbReference type="ARBA" id="ARBA00023163"/>
    </source>
</evidence>
<evidence type="ECO:0000256" key="1">
    <source>
        <dbReference type="ARBA" id="ARBA00004123"/>
    </source>
</evidence>
<gene>
    <name evidence="9" type="ORF">BGW38_001236</name>
</gene>
<name>A0A9P6KI25_9FUNG</name>
<dbReference type="InterPro" id="IPR038291">
    <property type="entry name" value="SAP30_C_sf"/>
</dbReference>
<evidence type="ECO:0000256" key="2">
    <source>
        <dbReference type="ARBA" id="ARBA00006283"/>
    </source>
</evidence>
<sequence length="172" mass="17634">MAPKQKSGESGASSGGKAGSSASANANDRHGNDRQSNAEAKGHGHQNGGGHGSERGSSSTGGAGIKAESGSGGSGSHHDKASTSASGSGAGTKRKAESPLISVELSSLDLSALRRYCRVNKLKSKSKSREDLVTAATKHWNSVHAKEIDSVAYFLFAVKHRHNVLKLTMPVS</sequence>
<evidence type="ECO:0000313" key="9">
    <source>
        <dbReference type="EMBL" id="KAF9585683.1"/>
    </source>
</evidence>
<dbReference type="Proteomes" id="UP000780801">
    <property type="component" value="Unassembled WGS sequence"/>
</dbReference>
<keyword evidence="10" id="KW-1185">Reference proteome</keyword>
<feature type="region of interest" description="Disordered" evidence="7">
    <location>
        <begin position="1"/>
        <end position="98"/>
    </location>
</feature>
<dbReference type="OrthoDB" id="510958at2759"/>
<accession>A0A9P6KI25</accession>
<feature type="compositionally biased region" description="Gly residues" evidence="7">
    <location>
        <begin position="59"/>
        <end position="75"/>
    </location>
</feature>
<proteinExistence type="inferred from homology"/>
<dbReference type="EMBL" id="JAABOA010000138">
    <property type="protein sequence ID" value="KAF9585683.1"/>
    <property type="molecule type" value="Genomic_DNA"/>
</dbReference>
<feature type="domain" description="Histone deacetylase complex subunit SAP30 Sin3 binding" evidence="8">
    <location>
        <begin position="108"/>
        <end position="159"/>
    </location>
</feature>
<evidence type="ECO:0000256" key="7">
    <source>
        <dbReference type="SAM" id="MobiDB-lite"/>
    </source>
</evidence>
<dbReference type="AlphaFoldDB" id="A0A9P6KI25"/>
<evidence type="ECO:0000313" key="10">
    <source>
        <dbReference type="Proteomes" id="UP000780801"/>
    </source>
</evidence>
<protein>
    <recommendedName>
        <fullName evidence="8">Histone deacetylase complex subunit SAP30 Sin3 binding domain-containing protein</fullName>
    </recommendedName>
</protein>
<dbReference type="InterPro" id="IPR024145">
    <property type="entry name" value="His_deAcase_SAP30/SAP30L"/>
</dbReference>
<evidence type="ECO:0000256" key="4">
    <source>
        <dbReference type="ARBA" id="ARBA00023015"/>
    </source>
</evidence>
<dbReference type="PANTHER" id="PTHR13286">
    <property type="entry name" value="SAP30"/>
    <property type="match status" value="1"/>
</dbReference>
<keyword evidence="3" id="KW-0678">Repressor</keyword>
<comment type="subcellular location">
    <subcellularLocation>
        <location evidence="1">Nucleus</location>
    </subcellularLocation>
</comment>
<evidence type="ECO:0000259" key="8">
    <source>
        <dbReference type="Pfam" id="PF13867"/>
    </source>
</evidence>
<keyword evidence="6" id="KW-0539">Nucleus</keyword>
<keyword evidence="4" id="KW-0805">Transcription regulation</keyword>
<dbReference type="GO" id="GO:0005634">
    <property type="term" value="C:nucleus"/>
    <property type="evidence" value="ECO:0007669"/>
    <property type="project" value="UniProtKB-SubCell"/>
</dbReference>
<organism evidence="9 10">
    <name type="scientific">Lunasporangiospora selenospora</name>
    <dbReference type="NCBI Taxonomy" id="979761"/>
    <lineage>
        <taxon>Eukaryota</taxon>
        <taxon>Fungi</taxon>
        <taxon>Fungi incertae sedis</taxon>
        <taxon>Mucoromycota</taxon>
        <taxon>Mortierellomycotina</taxon>
        <taxon>Mortierellomycetes</taxon>
        <taxon>Mortierellales</taxon>
        <taxon>Mortierellaceae</taxon>
        <taxon>Lunasporangiospora</taxon>
    </lineage>
</organism>
<comment type="caution">
    <text evidence="9">The sequence shown here is derived from an EMBL/GenBank/DDBJ whole genome shotgun (WGS) entry which is preliminary data.</text>
</comment>
<reference evidence="9" key="1">
    <citation type="journal article" date="2020" name="Fungal Divers.">
        <title>Resolving the Mortierellaceae phylogeny through synthesis of multi-gene phylogenetics and phylogenomics.</title>
        <authorList>
            <person name="Vandepol N."/>
            <person name="Liber J."/>
            <person name="Desiro A."/>
            <person name="Na H."/>
            <person name="Kennedy M."/>
            <person name="Barry K."/>
            <person name="Grigoriev I.V."/>
            <person name="Miller A.N."/>
            <person name="O'Donnell K."/>
            <person name="Stajich J.E."/>
            <person name="Bonito G."/>
        </authorList>
    </citation>
    <scope>NUCLEOTIDE SEQUENCE</scope>
    <source>
        <strain evidence="9">KOD1015</strain>
    </source>
</reference>
<dbReference type="InterPro" id="IPR025718">
    <property type="entry name" value="SAP30_Sin3-bd"/>
</dbReference>
<dbReference type="Pfam" id="PF13867">
    <property type="entry name" value="SAP30_Sin3_bdg"/>
    <property type="match status" value="1"/>
</dbReference>
<keyword evidence="5" id="KW-0804">Transcription</keyword>
<dbReference type="Gene3D" id="6.10.160.20">
    <property type="match status" value="1"/>
</dbReference>